<comment type="catalytic activity">
    <reaction evidence="17">
        <text>Na(+)(in) + H(+)(out) = Na(+)(out) + H(+)(in)</text>
        <dbReference type="Rhea" id="RHEA:29419"/>
        <dbReference type="ChEBI" id="CHEBI:15378"/>
        <dbReference type="ChEBI" id="CHEBI:29101"/>
    </reaction>
</comment>
<keyword evidence="8 18" id="KW-0812">Transmembrane</keyword>
<reference evidence="22" key="3">
    <citation type="submission" date="2025-09" db="UniProtKB">
        <authorList>
            <consortium name="Ensembl"/>
        </authorList>
    </citation>
    <scope>IDENTIFICATION</scope>
</reference>
<evidence type="ECO:0000256" key="15">
    <source>
        <dbReference type="ARBA" id="ARBA00023201"/>
    </source>
</evidence>
<keyword evidence="5 18" id="KW-0050">Antiport</keyword>
<dbReference type="Gene3D" id="6.10.140.1330">
    <property type="match status" value="1"/>
</dbReference>
<evidence type="ECO:0000256" key="10">
    <source>
        <dbReference type="ARBA" id="ARBA00022753"/>
    </source>
</evidence>
<evidence type="ECO:0000256" key="18">
    <source>
        <dbReference type="RuleBase" id="RU003722"/>
    </source>
</evidence>
<comment type="function">
    <text evidence="16">Plasma membrane Na(+)/H(+) antiporter. Exchanges intracellular H(+) ions for extracellular Na(+) in 1:1 stoichiometry, playing a key role in salt and fluid absorption and pH homeostasis. Major apical Na(+)/H(+) exchanger in kidney and intestine playing an important role in renal and intestine Na(+) absorption and blood pressure regulation.</text>
</comment>
<dbReference type="PRINTS" id="PR01084">
    <property type="entry name" value="NAHEXCHNGR"/>
</dbReference>
<dbReference type="InterPro" id="IPR004709">
    <property type="entry name" value="NaH_exchanger"/>
</dbReference>
<dbReference type="NCBIfam" id="TIGR00840">
    <property type="entry name" value="b_cpa1"/>
    <property type="match status" value="1"/>
</dbReference>
<evidence type="ECO:0000256" key="13">
    <source>
        <dbReference type="ARBA" id="ARBA00023065"/>
    </source>
</evidence>
<evidence type="ECO:0000256" key="3">
    <source>
        <dbReference type="ARBA" id="ARBA00004520"/>
    </source>
</evidence>
<evidence type="ECO:0000256" key="5">
    <source>
        <dbReference type="ARBA" id="ARBA00022449"/>
    </source>
</evidence>
<dbReference type="Ensembl" id="ENSLCAT00010037750.1">
    <property type="protein sequence ID" value="ENSLCAP00010036881.1"/>
    <property type="gene ID" value="ENSLCAG00010017274.1"/>
</dbReference>
<feature type="compositionally biased region" description="Polar residues" evidence="19">
    <location>
        <begin position="27"/>
        <end position="38"/>
    </location>
</feature>
<feature type="transmembrane region" description="Helical" evidence="20">
    <location>
        <begin position="148"/>
        <end position="168"/>
    </location>
</feature>
<dbReference type="AlphaFoldDB" id="A0A4W6EGQ3"/>
<evidence type="ECO:0000256" key="20">
    <source>
        <dbReference type="SAM" id="Phobius"/>
    </source>
</evidence>
<comment type="subcellular location">
    <subcellularLocation>
        <location evidence="2">Apical cell membrane</location>
        <topology evidence="2">Multi-pass membrane protein</topology>
    </subcellularLocation>
    <subcellularLocation>
        <location evidence="3">Early endosome membrane</location>
        <topology evidence="3">Multi-pass membrane protein</topology>
    </subcellularLocation>
    <subcellularLocation>
        <location evidence="1">Recycling endosome membrane</location>
        <topology evidence="1">Multi-pass membrane protein</topology>
    </subcellularLocation>
</comment>
<dbReference type="PANTHER" id="PTHR10110">
    <property type="entry name" value="SODIUM/HYDROGEN EXCHANGER"/>
    <property type="match status" value="1"/>
</dbReference>
<feature type="region of interest" description="Disordered" evidence="19">
    <location>
        <begin position="1"/>
        <end position="42"/>
    </location>
</feature>
<dbReference type="GO" id="GO:0031901">
    <property type="term" value="C:early endosome membrane"/>
    <property type="evidence" value="ECO:0007669"/>
    <property type="project" value="UniProtKB-SubCell"/>
</dbReference>
<name>A0A4W6EGQ3_LATCA</name>
<keyword evidence="13 18" id="KW-0406">Ion transport</keyword>
<reference evidence="23" key="1">
    <citation type="submission" date="2015-09" db="EMBL/GenBank/DDBJ databases">
        <authorList>
            <person name="Sai Rama Sridatta P."/>
        </authorList>
    </citation>
    <scope>NUCLEOTIDE SEQUENCE [LARGE SCALE GENOMIC DNA]</scope>
</reference>
<feature type="transmembrane region" description="Helical" evidence="20">
    <location>
        <begin position="214"/>
        <end position="236"/>
    </location>
</feature>
<evidence type="ECO:0000256" key="7">
    <source>
        <dbReference type="ARBA" id="ARBA00022553"/>
    </source>
</evidence>
<keyword evidence="7" id="KW-0597">Phosphoprotein</keyword>
<keyword evidence="9" id="KW-0732">Signal</keyword>
<keyword evidence="4 18" id="KW-0813">Transport</keyword>
<evidence type="ECO:0000256" key="2">
    <source>
        <dbReference type="ARBA" id="ARBA00004424"/>
    </source>
</evidence>
<dbReference type="GO" id="GO:0055038">
    <property type="term" value="C:recycling endosome membrane"/>
    <property type="evidence" value="ECO:0007669"/>
    <property type="project" value="UniProtKB-SubCell"/>
</dbReference>
<evidence type="ECO:0000256" key="1">
    <source>
        <dbReference type="ARBA" id="ARBA00004195"/>
    </source>
</evidence>
<dbReference type="GO" id="GO:0051453">
    <property type="term" value="P:regulation of intracellular pH"/>
    <property type="evidence" value="ECO:0007669"/>
    <property type="project" value="TreeGrafter"/>
</dbReference>
<dbReference type="PRINTS" id="PR01087">
    <property type="entry name" value="NAHEXCHNGR3"/>
</dbReference>
<feature type="transmembrane region" description="Helical" evidence="20">
    <location>
        <begin position="256"/>
        <end position="277"/>
    </location>
</feature>
<keyword evidence="23" id="KW-1185">Reference proteome</keyword>
<dbReference type="PANTHER" id="PTHR10110:SF90">
    <property type="entry name" value="SODIUM_HYDROGEN EXCHANGER 3"/>
    <property type="match status" value="1"/>
</dbReference>
<evidence type="ECO:0000313" key="22">
    <source>
        <dbReference type="Ensembl" id="ENSLCAP00010036881.1"/>
    </source>
</evidence>
<dbReference type="InterPro" id="IPR018422">
    <property type="entry name" value="Cation/H_exchanger_CPA1"/>
</dbReference>
<feature type="compositionally biased region" description="Pro residues" evidence="19">
    <location>
        <begin position="825"/>
        <end position="835"/>
    </location>
</feature>
<evidence type="ECO:0000256" key="4">
    <source>
        <dbReference type="ARBA" id="ARBA00022448"/>
    </source>
</evidence>
<dbReference type="GO" id="GO:0015385">
    <property type="term" value="F:sodium:proton antiporter activity"/>
    <property type="evidence" value="ECO:0007669"/>
    <property type="project" value="InterPro"/>
</dbReference>
<organism evidence="22 23">
    <name type="scientific">Lates calcarifer</name>
    <name type="common">Barramundi</name>
    <name type="synonym">Holocentrus calcarifer</name>
    <dbReference type="NCBI Taxonomy" id="8187"/>
    <lineage>
        <taxon>Eukaryota</taxon>
        <taxon>Metazoa</taxon>
        <taxon>Chordata</taxon>
        <taxon>Craniata</taxon>
        <taxon>Vertebrata</taxon>
        <taxon>Euteleostomi</taxon>
        <taxon>Actinopterygii</taxon>
        <taxon>Neopterygii</taxon>
        <taxon>Teleostei</taxon>
        <taxon>Neoteleostei</taxon>
        <taxon>Acanthomorphata</taxon>
        <taxon>Carangaria</taxon>
        <taxon>Carangaria incertae sedis</taxon>
        <taxon>Centropomidae</taxon>
        <taxon>Lates</taxon>
    </lineage>
</organism>
<sequence length="842" mass="93746">MVSRGLANEVTPDHGVDTSISEPAAGNETQSQHNTTGDSGHAGGHEVPIVTFKWHHVETPYLIALWILVAGLAKMVIEANHHVTNVIPESALLICFGFILGGMVWGADKVQTFTLTPTVFFFYLLPQIILDAGYFMPNKLFFGNMGAILIYAIIGTCWNAASLGLSLWGCHKGGAMGDLDIGLLQYLLFGSLMAAVDPVAVIAVFEQVHVNEVLFILVFGESLLNDGVTVVLFNVFDAFVSLGGSQIDAVEIIKGIISFFVVAFGGSLLGFVFGLLVSLLTRCTKNIQIIEPGFIFVLGYLAYLTAEMLSLSAILSIVFCGVCCQKYINANMDEKSVSTVRYTMKVLANGSETMIFVFLGISAIDKTIWVWNTGFILLTLLFIMVYRFIGVFFLTWILNRYRLVPIGFIDQVIMSYGGLRGAVAYGLAVMLDENKIKEKNLMISTTLIVVYFTVIFQGITMKPLVTWLKVKRAAVTELTLIEKVQNKVFDHVLVAIEDISGQIGHNYMRDKWNYFEEKWMSWALMKPSVRKSRDHVFSVFHQLNLKDAMSYVAEGERRGSLEFIRNESAFIDFKKKFGDEFSEAMPDIMANMSDDHGAAILTIHACIDPVPSVSLEMHEQTMKGMRETEDINTHHLLQQHLYKGRKQHRHRYSRSHFDVNKDENEVQEIFQRTMRSRLESFKSAKMGVAPPKTISKYSKKDQQQKVRATGCTITSIGLGIDASGYDASGSTFPMRVTYRAGAGIENPAFMPDMDPMTPIQIPPWLMEAELDSGMVAPSQRAQVRLPWTPSNLRRLAPFRASAQSNDSFMLADAPATQQRDDEELPPPPSPPPPPSNRDGGYM</sequence>
<dbReference type="GO" id="GO:0098719">
    <property type="term" value="P:sodium ion import across plasma membrane"/>
    <property type="evidence" value="ECO:0007669"/>
    <property type="project" value="TreeGrafter"/>
</dbReference>
<evidence type="ECO:0000256" key="8">
    <source>
        <dbReference type="ARBA" id="ARBA00022692"/>
    </source>
</evidence>
<keyword evidence="14 20" id="KW-0472">Membrane</keyword>
<keyword evidence="10" id="KW-0967">Endosome</keyword>
<evidence type="ECO:0000313" key="23">
    <source>
        <dbReference type="Proteomes" id="UP000314980"/>
    </source>
</evidence>
<dbReference type="GO" id="GO:0031526">
    <property type="term" value="C:brush border membrane"/>
    <property type="evidence" value="ECO:0007669"/>
    <property type="project" value="TreeGrafter"/>
</dbReference>
<dbReference type="GO" id="GO:0015386">
    <property type="term" value="F:potassium:proton antiporter activity"/>
    <property type="evidence" value="ECO:0007669"/>
    <property type="project" value="TreeGrafter"/>
</dbReference>
<feature type="transmembrane region" description="Helical" evidence="20">
    <location>
        <begin position="89"/>
        <end position="107"/>
    </location>
</feature>
<evidence type="ECO:0000259" key="21">
    <source>
        <dbReference type="Pfam" id="PF00999"/>
    </source>
</evidence>
<feature type="transmembrane region" description="Helical" evidence="20">
    <location>
        <begin position="183"/>
        <end position="205"/>
    </location>
</feature>
<evidence type="ECO:0000256" key="14">
    <source>
        <dbReference type="ARBA" id="ARBA00023136"/>
    </source>
</evidence>
<feature type="transmembrane region" description="Helical" evidence="20">
    <location>
        <begin position="119"/>
        <end position="136"/>
    </location>
</feature>
<proteinExistence type="inferred from homology"/>
<gene>
    <name evidence="22" type="primary">SLC9A3</name>
</gene>
<feature type="transmembrane region" description="Helical" evidence="20">
    <location>
        <begin position="440"/>
        <end position="459"/>
    </location>
</feature>
<dbReference type="Pfam" id="PF00999">
    <property type="entry name" value="Na_H_Exchanger"/>
    <property type="match status" value="1"/>
</dbReference>
<feature type="region of interest" description="Disordered" evidence="19">
    <location>
        <begin position="801"/>
        <end position="842"/>
    </location>
</feature>
<evidence type="ECO:0000256" key="9">
    <source>
        <dbReference type="ARBA" id="ARBA00022729"/>
    </source>
</evidence>
<evidence type="ECO:0000256" key="19">
    <source>
        <dbReference type="SAM" id="MobiDB-lite"/>
    </source>
</evidence>
<evidence type="ECO:0000256" key="6">
    <source>
        <dbReference type="ARBA" id="ARBA00022475"/>
    </source>
</evidence>
<comment type="similarity">
    <text evidence="18">Belongs to the monovalent cation:proton antiporter 1 (CPA1) transporter (TC 2.A.36) family.</text>
</comment>
<keyword evidence="15 18" id="KW-0739">Sodium transport</keyword>
<evidence type="ECO:0000256" key="16">
    <source>
        <dbReference type="ARBA" id="ARBA00045831"/>
    </source>
</evidence>
<dbReference type="InterPro" id="IPR018410">
    <property type="entry name" value="Na/H_exchanger_3/5"/>
</dbReference>
<keyword evidence="12" id="KW-0915">Sodium</keyword>
<dbReference type="GeneTree" id="ENSGT00940000158616"/>
<keyword evidence="11 20" id="KW-1133">Transmembrane helix</keyword>
<feature type="domain" description="Cation/H+ exchanger transmembrane" evidence="21">
    <location>
        <begin position="81"/>
        <end position="467"/>
    </location>
</feature>
<keyword evidence="6" id="KW-1003">Cell membrane</keyword>
<protein>
    <recommendedName>
        <fullName evidence="18">Sodium/hydrogen exchanger</fullName>
    </recommendedName>
</protein>
<evidence type="ECO:0000256" key="12">
    <source>
        <dbReference type="ARBA" id="ARBA00023053"/>
    </source>
</evidence>
<evidence type="ECO:0000256" key="17">
    <source>
        <dbReference type="ARBA" id="ARBA00047524"/>
    </source>
</evidence>
<reference evidence="22" key="2">
    <citation type="submission" date="2025-08" db="UniProtKB">
        <authorList>
            <consortium name="Ensembl"/>
        </authorList>
    </citation>
    <scope>IDENTIFICATION</scope>
</reference>
<dbReference type="InterPro" id="IPR006153">
    <property type="entry name" value="Cation/H_exchanger_TM"/>
</dbReference>
<evidence type="ECO:0000256" key="11">
    <source>
        <dbReference type="ARBA" id="ARBA00022989"/>
    </source>
</evidence>
<feature type="transmembrane region" description="Helical" evidence="20">
    <location>
        <begin position="342"/>
        <end position="364"/>
    </location>
</feature>
<accession>A0A4W6EGQ3</accession>
<dbReference type="Proteomes" id="UP000314980">
    <property type="component" value="Unassembled WGS sequence"/>
</dbReference>
<feature type="transmembrane region" description="Helical" evidence="20">
    <location>
        <begin position="376"/>
        <end position="398"/>
    </location>
</feature>